<dbReference type="AlphaFoldDB" id="G4TMX7"/>
<dbReference type="OrthoDB" id="2123952at2759"/>
<proteinExistence type="predicted"/>
<dbReference type="InterPro" id="IPR007219">
    <property type="entry name" value="XnlR_reg_dom"/>
</dbReference>
<dbReference type="CDD" id="cd00067">
    <property type="entry name" value="GAL4"/>
    <property type="match status" value="1"/>
</dbReference>
<dbReference type="InterPro" id="IPR050815">
    <property type="entry name" value="TF_fung"/>
</dbReference>
<evidence type="ECO:0000313" key="8">
    <source>
        <dbReference type="EMBL" id="CCA72672.1"/>
    </source>
</evidence>
<accession>G4TMX7</accession>
<dbReference type="GO" id="GO:0003677">
    <property type="term" value="F:DNA binding"/>
    <property type="evidence" value="ECO:0007669"/>
    <property type="project" value="InterPro"/>
</dbReference>
<evidence type="ECO:0000259" key="6">
    <source>
        <dbReference type="Pfam" id="PF00172"/>
    </source>
</evidence>
<dbReference type="GO" id="GO:0008270">
    <property type="term" value="F:zinc ion binding"/>
    <property type="evidence" value="ECO:0007669"/>
    <property type="project" value="InterPro"/>
</dbReference>
<evidence type="ECO:0000256" key="5">
    <source>
        <dbReference type="ARBA" id="ARBA00023242"/>
    </source>
</evidence>
<keyword evidence="4" id="KW-0804">Transcription</keyword>
<dbReference type="Pfam" id="PF00172">
    <property type="entry name" value="Zn_clus"/>
    <property type="match status" value="1"/>
</dbReference>
<evidence type="ECO:0008006" key="10">
    <source>
        <dbReference type="Google" id="ProtNLM"/>
    </source>
</evidence>
<dbReference type="GO" id="GO:0006351">
    <property type="term" value="P:DNA-templated transcription"/>
    <property type="evidence" value="ECO:0007669"/>
    <property type="project" value="InterPro"/>
</dbReference>
<keyword evidence="3" id="KW-0805">Transcription regulation</keyword>
<dbReference type="PANTHER" id="PTHR47338">
    <property type="entry name" value="ZN(II)2CYS6 TRANSCRIPTION FACTOR (EUROFUNG)-RELATED"/>
    <property type="match status" value="1"/>
</dbReference>
<evidence type="ECO:0000256" key="2">
    <source>
        <dbReference type="ARBA" id="ARBA00022723"/>
    </source>
</evidence>
<organism evidence="8 9">
    <name type="scientific">Serendipita indica (strain DSM 11827)</name>
    <name type="common">Root endophyte fungus</name>
    <name type="synonym">Piriformospora indica</name>
    <dbReference type="NCBI Taxonomy" id="1109443"/>
    <lineage>
        <taxon>Eukaryota</taxon>
        <taxon>Fungi</taxon>
        <taxon>Dikarya</taxon>
        <taxon>Basidiomycota</taxon>
        <taxon>Agaricomycotina</taxon>
        <taxon>Agaricomycetes</taxon>
        <taxon>Sebacinales</taxon>
        <taxon>Serendipitaceae</taxon>
        <taxon>Serendipita</taxon>
    </lineage>
</organism>
<dbReference type="InterPro" id="IPR001138">
    <property type="entry name" value="Zn2Cys6_DnaBD"/>
</dbReference>
<keyword evidence="9" id="KW-1185">Reference proteome</keyword>
<evidence type="ECO:0000259" key="7">
    <source>
        <dbReference type="Pfam" id="PF04082"/>
    </source>
</evidence>
<keyword evidence="2" id="KW-0479">Metal-binding</keyword>
<evidence type="ECO:0000256" key="4">
    <source>
        <dbReference type="ARBA" id="ARBA00023163"/>
    </source>
</evidence>
<dbReference type="GO" id="GO:0000981">
    <property type="term" value="F:DNA-binding transcription factor activity, RNA polymerase II-specific"/>
    <property type="evidence" value="ECO:0007669"/>
    <property type="project" value="InterPro"/>
</dbReference>
<dbReference type="Proteomes" id="UP000007148">
    <property type="component" value="Unassembled WGS sequence"/>
</dbReference>
<comment type="subcellular location">
    <subcellularLocation>
        <location evidence="1">Nucleus</location>
    </subcellularLocation>
</comment>
<evidence type="ECO:0000313" key="9">
    <source>
        <dbReference type="Proteomes" id="UP000007148"/>
    </source>
</evidence>
<dbReference type="CDD" id="cd12148">
    <property type="entry name" value="fungal_TF_MHR"/>
    <property type="match status" value="1"/>
</dbReference>
<dbReference type="HOGENOM" id="CLU_735920_0_0_1"/>
<dbReference type="Pfam" id="PF04082">
    <property type="entry name" value="Fungal_trans"/>
    <property type="match status" value="1"/>
</dbReference>
<sequence length="376" mass="42010">MCHKSKRRCCGTAPCANCVFAGKPCTYTNSSGVPVPAPRGNATDGRRDSYVDSGSFIVRSPLFGDAEGQIASIATPTTTQDTVSPLDVMFTRELVHLFFAHCHPLTSILHQPSFLLSLSQAQVPRYLLLSMFAVAVPYSLRPTLRTTPTWHAGERFAVEAKRLIFDNVDDPRIREGVDGLRVKPSLELAQALCLLQTHERVMKAHTESDRLLKLTHAVLDALDIFTLESQDDSLHHNFVRIEALRRVFWHLHCIELLSPRAGENMRDRRERAGLIRLPLEDALFDMPRIESRAGFDSPYEYLPLPAGPKSCRSEFGNLIRVCEIYAAILDAIATKEHVLRVWEQGVSATLDGMPSVSQQEMNLRVRLLRRGAGGIC</sequence>
<evidence type="ECO:0000256" key="1">
    <source>
        <dbReference type="ARBA" id="ARBA00004123"/>
    </source>
</evidence>
<feature type="domain" description="Zn(2)-C6 fungal-type" evidence="6">
    <location>
        <begin position="2"/>
        <end position="31"/>
    </location>
</feature>
<name>G4TMX7_SERID</name>
<dbReference type="STRING" id="1109443.G4TMX7"/>
<protein>
    <recommendedName>
        <fullName evidence="10">Zn(2)-C6 fungal-type domain-containing protein</fullName>
    </recommendedName>
</protein>
<dbReference type="eggNOG" id="ENOG502S24A">
    <property type="taxonomic scope" value="Eukaryota"/>
</dbReference>
<evidence type="ECO:0000256" key="3">
    <source>
        <dbReference type="ARBA" id="ARBA00023015"/>
    </source>
</evidence>
<dbReference type="EMBL" id="CAFZ01000177">
    <property type="protein sequence ID" value="CCA72672.1"/>
    <property type="molecule type" value="Genomic_DNA"/>
</dbReference>
<comment type="caution">
    <text evidence="8">The sequence shown here is derived from an EMBL/GenBank/DDBJ whole genome shotgun (WGS) entry which is preliminary data.</text>
</comment>
<dbReference type="PANTHER" id="PTHR47338:SF5">
    <property type="entry name" value="ZN(II)2CYS6 TRANSCRIPTION FACTOR (EUROFUNG)"/>
    <property type="match status" value="1"/>
</dbReference>
<feature type="domain" description="Xylanolytic transcriptional activator regulatory" evidence="7">
    <location>
        <begin position="96"/>
        <end position="257"/>
    </location>
</feature>
<reference evidence="8 9" key="1">
    <citation type="journal article" date="2011" name="PLoS Pathog.">
        <title>Endophytic Life Strategies Decoded by Genome and Transcriptome Analyses of the Mutualistic Root Symbiont Piriformospora indica.</title>
        <authorList>
            <person name="Zuccaro A."/>
            <person name="Lahrmann U."/>
            <person name="Guldener U."/>
            <person name="Langen G."/>
            <person name="Pfiffi S."/>
            <person name="Biedenkopf D."/>
            <person name="Wong P."/>
            <person name="Samans B."/>
            <person name="Grimm C."/>
            <person name="Basiewicz M."/>
            <person name="Murat C."/>
            <person name="Martin F."/>
            <person name="Kogel K.H."/>
        </authorList>
    </citation>
    <scope>NUCLEOTIDE SEQUENCE [LARGE SCALE GENOMIC DNA]</scope>
    <source>
        <strain evidence="8 9">DSM 11827</strain>
    </source>
</reference>
<keyword evidence="5" id="KW-0539">Nucleus</keyword>
<gene>
    <name evidence="8" type="ORF">PIIN_06609</name>
</gene>
<dbReference type="InParanoid" id="G4TMX7"/>
<dbReference type="GO" id="GO:0005634">
    <property type="term" value="C:nucleus"/>
    <property type="evidence" value="ECO:0007669"/>
    <property type="project" value="UniProtKB-SubCell"/>
</dbReference>